<proteinExistence type="predicted"/>
<gene>
    <name evidence="2" type="ORF">Nstercoris_01260</name>
</gene>
<dbReference type="PANTHER" id="PTHR23355">
    <property type="entry name" value="RIBONUCLEASE"/>
    <property type="match status" value="1"/>
</dbReference>
<evidence type="ECO:0000313" key="3">
    <source>
        <dbReference type="Proteomes" id="UP000316473"/>
    </source>
</evidence>
<dbReference type="SMART" id="SM00955">
    <property type="entry name" value="RNB"/>
    <property type="match status" value="1"/>
</dbReference>
<dbReference type="GO" id="GO:0004540">
    <property type="term" value="F:RNA nuclease activity"/>
    <property type="evidence" value="ECO:0007669"/>
    <property type="project" value="InterPro"/>
</dbReference>
<dbReference type="GO" id="GO:0003723">
    <property type="term" value="F:RNA binding"/>
    <property type="evidence" value="ECO:0007669"/>
    <property type="project" value="InterPro"/>
</dbReference>
<evidence type="ECO:0000313" key="2">
    <source>
        <dbReference type="EMBL" id="BBL35006.1"/>
    </source>
</evidence>
<dbReference type="Pfam" id="PF00773">
    <property type="entry name" value="RNB"/>
    <property type="match status" value="2"/>
</dbReference>
<dbReference type="InterPro" id="IPR001900">
    <property type="entry name" value="RNase_II/R"/>
</dbReference>
<dbReference type="SUPFAM" id="SSF50249">
    <property type="entry name" value="Nucleic acid-binding proteins"/>
    <property type="match status" value="1"/>
</dbReference>
<dbReference type="KEGG" id="nst:Nstercoris_01260"/>
<dbReference type="InterPro" id="IPR050180">
    <property type="entry name" value="RNR_Ribonuclease"/>
</dbReference>
<dbReference type="Proteomes" id="UP000316473">
    <property type="component" value="Chromosome"/>
</dbReference>
<dbReference type="AlphaFoldDB" id="A0A4Y1YLM4"/>
<name>A0A4Y1YLM4_9PROT</name>
<accession>A0A4Y1YLM4</accession>
<feature type="domain" description="RNB" evidence="1">
    <location>
        <begin position="239"/>
        <end position="512"/>
    </location>
</feature>
<sequence>MANVFYEEAGTLKVGSVLTDNTTSLQIESIHGKRSKIKAKAILLRFENPPAHEFMQQVQAIAAAIDVNFLWECCEENIEFSGQKLAADYFGHAPTPIEVAAIFTLLKENPIYFHKKGTDYRAAPPEILQAALAGREKKRLAEEKQTGYVQQLLASELPDTFKPILNDLLYKPDKNTIEWKALEAASIAAKMSMLKLLEQCGAIPSSHDYHFNQFLYEHFPQGIDFAVVPSDSYQVDLEAYPLADVTTFSIDDAATTEIDDAFSVTPLANGSFRIGIHIATPALIVTPDSPLDEFAAQRLSTIYLPGHKITMLPEHVIQHFTLSEACQRPVLSLYLEVTDDFTVTQTFSRLETIEITANLRLDRLEQQFNETTLHKNQADYPFAHELKTLWNFSNAMEKLRGKDQDNNLEKVDYNFTITDQDRIVISERRRGAPVDKIVSELMIFANAEWGKQLADAGFAGIYRSQGNGKVKMSLSPAPHQGLGVAQYTWSSSPMRRYIDLVNQRQLIALASGNDPIYTKEDDAILIAMRNFEIAYTAYAEFQRGMERYWCLRWLLQENINTTGATVIKESLVKLNHLPLITRVPSLPDLPLGERVTIGITQIDLLDRTLNASFLGKCED</sequence>
<dbReference type="EMBL" id="AP019755">
    <property type="protein sequence ID" value="BBL35006.1"/>
    <property type="molecule type" value="Genomic_DNA"/>
</dbReference>
<dbReference type="Pfam" id="PF25255">
    <property type="entry name" value="WHD_RNase_II"/>
    <property type="match status" value="1"/>
</dbReference>
<dbReference type="InterPro" id="IPR057324">
    <property type="entry name" value="WH_RNase_II"/>
</dbReference>
<protein>
    <submittedName>
        <fullName evidence="2">Exoribonuclease 2</fullName>
    </submittedName>
</protein>
<keyword evidence="3" id="KW-1185">Reference proteome</keyword>
<dbReference type="InterPro" id="IPR012340">
    <property type="entry name" value="NA-bd_OB-fold"/>
</dbReference>
<evidence type="ECO:0000259" key="1">
    <source>
        <dbReference type="SMART" id="SM00955"/>
    </source>
</evidence>
<dbReference type="PANTHER" id="PTHR23355:SF9">
    <property type="entry name" value="DIS3-LIKE EXONUCLEASE 2"/>
    <property type="match status" value="1"/>
</dbReference>
<dbReference type="GO" id="GO:0005829">
    <property type="term" value="C:cytosol"/>
    <property type="evidence" value="ECO:0007669"/>
    <property type="project" value="TreeGrafter"/>
</dbReference>
<dbReference type="GO" id="GO:0006402">
    <property type="term" value="P:mRNA catabolic process"/>
    <property type="evidence" value="ECO:0007669"/>
    <property type="project" value="TreeGrafter"/>
</dbReference>
<organism evidence="2 3">
    <name type="scientific">Nitrosomonas stercoris</name>
    <dbReference type="NCBI Taxonomy" id="1444684"/>
    <lineage>
        <taxon>Bacteria</taxon>
        <taxon>Pseudomonadati</taxon>
        <taxon>Pseudomonadota</taxon>
        <taxon>Betaproteobacteria</taxon>
        <taxon>Nitrosomonadales</taxon>
        <taxon>Nitrosomonadaceae</taxon>
        <taxon>Nitrosomonas</taxon>
    </lineage>
</organism>
<reference evidence="2 3" key="1">
    <citation type="submission" date="2019-06" db="EMBL/GenBank/DDBJ databases">
        <title>Nitrosomonas stercoris KYUHI-S whole genome shotgun sequence.</title>
        <authorList>
            <person name="Nakagawa T."/>
            <person name="Tsuchiya Y."/>
            <person name="Takahashi R."/>
        </authorList>
    </citation>
    <scope>NUCLEOTIDE SEQUENCE [LARGE SCALE GENOMIC DNA]</scope>
    <source>
        <strain evidence="2 3">KYUHI-S</strain>
    </source>
</reference>